<sequence length="82" mass="9522">MPVSITNIWTGLCEEICLHVIASCKCHLAFGLDFILLISFQNCRFRRLFSNNPPQHVRLADCHNHRLFARPRPLLWCTSESL</sequence>
<reference evidence="1 3" key="1">
    <citation type="journal article" date="2008" name="Science">
        <title>The Physcomitrella genome reveals evolutionary insights into the conquest of land by plants.</title>
        <authorList>
            <person name="Rensing S."/>
            <person name="Lang D."/>
            <person name="Zimmer A."/>
            <person name="Terry A."/>
            <person name="Salamov A."/>
            <person name="Shapiro H."/>
            <person name="Nishiyama T."/>
            <person name="Perroud P.-F."/>
            <person name="Lindquist E."/>
            <person name="Kamisugi Y."/>
            <person name="Tanahashi T."/>
            <person name="Sakakibara K."/>
            <person name="Fujita T."/>
            <person name="Oishi K."/>
            <person name="Shin-I T."/>
            <person name="Kuroki Y."/>
            <person name="Toyoda A."/>
            <person name="Suzuki Y."/>
            <person name="Hashimoto A."/>
            <person name="Yamaguchi K."/>
            <person name="Sugano A."/>
            <person name="Kohara Y."/>
            <person name="Fujiyama A."/>
            <person name="Anterola A."/>
            <person name="Aoki S."/>
            <person name="Ashton N."/>
            <person name="Barbazuk W.B."/>
            <person name="Barker E."/>
            <person name="Bennetzen J."/>
            <person name="Bezanilla M."/>
            <person name="Blankenship R."/>
            <person name="Cho S.H."/>
            <person name="Dutcher S."/>
            <person name="Estelle M."/>
            <person name="Fawcett J.A."/>
            <person name="Gundlach H."/>
            <person name="Hanada K."/>
            <person name="Heyl A."/>
            <person name="Hicks K.A."/>
            <person name="Hugh J."/>
            <person name="Lohr M."/>
            <person name="Mayer K."/>
            <person name="Melkozernov A."/>
            <person name="Murata T."/>
            <person name="Nelson D."/>
            <person name="Pils B."/>
            <person name="Prigge M."/>
            <person name="Reiss B."/>
            <person name="Renner T."/>
            <person name="Rombauts S."/>
            <person name="Rushton P."/>
            <person name="Sanderfoot A."/>
            <person name="Schween G."/>
            <person name="Shiu S.-H."/>
            <person name="Stueber K."/>
            <person name="Theodoulou F.L."/>
            <person name="Tu H."/>
            <person name="Van de Peer Y."/>
            <person name="Verrier P.J."/>
            <person name="Waters E."/>
            <person name="Wood A."/>
            <person name="Yang L."/>
            <person name="Cove D."/>
            <person name="Cuming A."/>
            <person name="Hasebe M."/>
            <person name="Lucas S."/>
            <person name="Mishler D.B."/>
            <person name="Reski R."/>
            <person name="Grigoriev I."/>
            <person name="Quatrano R.S."/>
            <person name="Boore J.L."/>
        </authorList>
    </citation>
    <scope>NUCLEOTIDE SEQUENCE [LARGE SCALE GENOMIC DNA]</scope>
    <source>
        <strain evidence="2 3">cv. Gransden 2004</strain>
    </source>
</reference>
<evidence type="ECO:0000313" key="2">
    <source>
        <dbReference type="EnsemblPlants" id="PAC:32979601.CDS.1"/>
    </source>
</evidence>
<protein>
    <submittedName>
        <fullName evidence="1 2">Uncharacterized protein</fullName>
    </submittedName>
</protein>
<keyword evidence="3" id="KW-1185">Reference proteome</keyword>
<dbReference type="EnsemblPlants" id="Pp3c25_13421V3.1">
    <property type="protein sequence ID" value="PAC:32979601.CDS.1"/>
    <property type="gene ID" value="Pp3c25_13421"/>
</dbReference>
<dbReference type="Proteomes" id="UP000006727">
    <property type="component" value="Chromosome 25"/>
</dbReference>
<dbReference type="Gramene" id="Pp3c25_13421V3.1">
    <property type="protein sequence ID" value="PAC:32979601.CDS.1"/>
    <property type="gene ID" value="Pp3c25_13421"/>
</dbReference>
<organism evidence="1">
    <name type="scientific">Physcomitrium patens</name>
    <name type="common">Spreading-leaved earth moss</name>
    <name type="synonym">Physcomitrella patens</name>
    <dbReference type="NCBI Taxonomy" id="3218"/>
    <lineage>
        <taxon>Eukaryota</taxon>
        <taxon>Viridiplantae</taxon>
        <taxon>Streptophyta</taxon>
        <taxon>Embryophyta</taxon>
        <taxon>Bryophyta</taxon>
        <taxon>Bryophytina</taxon>
        <taxon>Bryopsida</taxon>
        <taxon>Funariidae</taxon>
        <taxon>Funariales</taxon>
        <taxon>Funariaceae</taxon>
        <taxon>Physcomitrium</taxon>
    </lineage>
</organism>
<evidence type="ECO:0000313" key="3">
    <source>
        <dbReference type="Proteomes" id="UP000006727"/>
    </source>
</evidence>
<dbReference type="InParanoid" id="A0A2K1IER8"/>
<accession>A0A2K1IER8</accession>
<dbReference type="EMBL" id="ABEU02000025">
    <property type="protein sequence ID" value="PNR27763.1"/>
    <property type="molecule type" value="Genomic_DNA"/>
</dbReference>
<name>A0A2K1IER8_PHYPA</name>
<evidence type="ECO:0000313" key="1">
    <source>
        <dbReference type="EMBL" id="PNR27763.1"/>
    </source>
</evidence>
<proteinExistence type="predicted"/>
<reference evidence="2" key="3">
    <citation type="submission" date="2020-12" db="UniProtKB">
        <authorList>
            <consortium name="EnsemblPlants"/>
        </authorList>
    </citation>
    <scope>IDENTIFICATION</scope>
</reference>
<gene>
    <name evidence="1" type="ORF">PHYPA_029915</name>
</gene>
<dbReference type="AlphaFoldDB" id="A0A2K1IER8"/>
<reference evidence="1 3" key="2">
    <citation type="journal article" date="2018" name="Plant J.">
        <title>The Physcomitrella patens chromosome-scale assembly reveals moss genome structure and evolution.</title>
        <authorList>
            <person name="Lang D."/>
            <person name="Ullrich K.K."/>
            <person name="Murat F."/>
            <person name="Fuchs J."/>
            <person name="Jenkins J."/>
            <person name="Haas F.B."/>
            <person name="Piednoel M."/>
            <person name="Gundlach H."/>
            <person name="Van Bel M."/>
            <person name="Meyberg R."/>
            <person name="Vives C."/>
            <person name="Morata J."/>
            <person name="Symeonidi A."/>
            <person name="Hiss M."/>
            <person name="Muchero W."/>
            <person name="Kamisugi Y."/>
            <person name="Saleh O."/>
            <person name="Blanc G."/>
            <person name="Decker E.L."/>
            <person name="van Gessel N."/>
            <person name="Grimwood J."/>
            <person name="Hayes R.D."/>
            <person name="Graham S.W."/>
            <person name="Gunter L.E."/>
            <person name="McDaniel S.F."/>
            <person name="Hoernstein S.N.W."/>
            <person name="Larsson A."/>
            <person name="Li F.W."/>
            <person name="Perroud P.F."/>
            <person name="Phillips J."/>
            <person name="Ranjan P."/>
            <person name="Rokshar D.S."/>
            <person name="Rothfels C.J."/>
            <person name="Schneider L."/>
            <person name="Shu S."/>
            <person name="Stevenson D.W."/>
            <person name="Thummler F."/>
            <person name="Tillich M."/>
            <person name="Villarreal Aguilar J.C."/>
            <person name="Widiez T."/>
            <person name="Wong G.K."/>
            <person name="Wymore A."/>
            <person name="Zhang Y."/>
            <person name="Zimmer A.D."/>
            <person name="Quatrano R.S."/>
            <person name="Mayer K.F.X."/>
            <person name="Goodstein D."/>
            <person name="Casacuberta J.M."/>
            <person name="Vandepoele K."/>
            <person name="Reski R."/>
            <person name="Cuming A.C."/>
            <person name="Tuskan G.A."/>
            <person name="Maumus F."/>
            <person name="Salse J."/>
            <person name="Schmutz J."/>
            <person name="Rensing S.A."/>
        </authorList>
    </citation>
    <scope>NUCLEOTIDE SEQUENCE [LARGE SCALE GENOMIC DNA]</scope>
    <source>
        <strain evidence="2 3">cv. Gransden 2004</strain>
    </source>
</reference>